<sequence>MAENNPQTLFHSGSLFHFLFEGMDILRTAISVRQLPYYMMPERNLMAERELDVKQQCVWVKSITDMINEGPRIILRLKKISHAIEWHREPLLWYSRMRTELEMLFLEFKNRHLRLNPINNGPVYETDPIVKAIVKRKGEIFREVLLRMLQEGSSVDDANKLFGMMLS</sequence>
<reference evidence="1" key="1">
    <citation type="journal article" date="2019" name="bioRxiv">
        <title>The Genome of the Zebra Mussel, Dreissena polymorpha: A Resource for Invasive Species Research.</title>
        <authorList>
            <person name="McCartney M.A."/>
            <person name="Auch B."/>
            <person name="Kono T."/>
            <person name="Mallez S."/>
            <person name="Zhang Y."/>
            <person name="Obille A."/>
            <person name="Becker A."/>
            <person name="Abrahante J.E."/>
            <person name="Garbe J."/>
            <person name="Badalamenti J.P."/>
            <person name="Herman A."/>
            <person name="Mangelson H."/>
            <person name="Liachko I."/>
            <person name="Sullivan S."/>
            <person name="Sone E.D."/>
            <person name="Koren S."/>
            <person name="Silverstein K.A.T."/>
            <person name="Beckman K.B."/>
            <person name="Gohl D.M."/>
        </authorList>
    </citation>
    <scope>NUCLEOTIDE SEQUENCE</scope>
    <source>
        <strain evidence="1">Duluth1</strain>
        <tissue evidence="1">Whole animal</tissue>
    </source>
</reference>
<gene>
    <name evidence="1" type="ORF">DPMN_166842</name>
</gene>
<dbReference type="AlphaFoldDB" id="A0A9D4EXM2"/>
<accession>A0A9D4EXM2</accession>
<comment type="caution">
    <text evidence="1">The sequence shown here is derived from an EMBL/GenBank/DDBJ whole genome shotgun (WGS) entry which is preliminary data.</text>
</comment>
<proteinExistence type="predicted"/>
<protein>
    <submittedName>
        <fullName evidence="1">Uncharacterized protein</fullName>
    </submittedName>
</protein>
<organism evidence="1 2">
    <name type="scientific">Dreissena polymorpha</name>
    <name type="common">Zebra mussel</name>
    <name type="synonym">Mytilus polymorpha</name>
    <dbReference type="NCBI Taxonomy" id="45954"/>
    <lineage>
        <taxon>Eukaryota</taxon>
        <taxon>Metazoa</taxon>
        <taxon>Spiralia</taxon>
        <taxon>Lophotrochozoa</taxon>
        <taxon>Mollusca</taxon>
        <taxon>Bivalvia</taxon>
        <taxon>Autobranchia</taxon>
        <taxon>Heteroconchia</taxon>
        <taxon>Euheterodonta</taxon>
        <taxon>Imparidentia</taxon>
        <taxon>Neoheterodontei</taxon>
        <taxon>Myida</taxon>
        <taxon>Dreissenoidea</taxon>
        <taxon>Dreissenidae</taxon>
        <taxon>Dreissena</taxon>
    </lineage>
</organism>
<dbReference type="Proteomes" id="UP000828390">
    <property type="component" value="Unassembled WGS sequence"/>
</dbReference>
<name>A0A9D4EXM2_DREPO</name>
<reference evidence="1" key="2">
    <citation type="submission" date="2020-11" db="EMBL/GenBank/DDBJ databases">
        <authorList>
            <person name="McCartney M.A."/>
            <person name="Auch B."/>
            <person name="Kono T."/>
            <person name="Mallez S."/>
            <person name="Becker A."/>
            <person name="Gohl D.M."/>
            <person name="Silverstein K.A.T."/>
            <person name="Koren S."/>
            <person name="Bechman K.B."/>
            <person name="Herman A."/>
            <person name="Abrahante J.E."/>
            <person name="Garbe J."/>
        </authorList>
    </citation>
    <scope>NUCLEOTIDE SEQUENCE</scope>
    <source>
        <strain evidence="1">Duluth1</strain>
        <tissue evidence="1">Whole animal</tissue>
    </source>
</reference>
<evidence type="ECO:0000313" key="2">
    <source>
        <dbReference type="Proteomes" id="UP000828390"/>
    </source>
</evidence>
<dbReference type="EMBL" id="JAIWYP010000008">
    <property type="protein sequence ID" value="KAH3788694.1"/>
    <property type="molecule type" value="Genomic_DNA"/>
</dbReference>
<evidence type="ECO:0000313" key="1">
    <source>
        <dbReference type="EMBL" id="KAH3788694.1"/>
    </source>
</evidence>
<keyword evidence="2" id="KW-1185">Reference proteome</keyword>